<dbReference type="InterPro" id="IPR008979">
    <property type="entry name" value="Galactose-bd-like_sf"/>
</dbReference>
<dbReference type="InterPro" id="IPR000383">
    <property type="entry name" value="Xaa-Pro-like_dom"/>
</dbReference>
<dbReference type="Gene3D" id="3.40.50.1820">
    <property type="entry name" value="alpha/beta hydrolase"/>
    <property type="match status" value="1"/>
</dbReference>
<dbReference type="Pfam" id="PF02129">
    <property type="entry name" value="Peptidase_S15"/>
    <property type="match status" value="1"/>
</dbReference>
<sequence>MMAKLGLGALGEECGDAAKGGHEPAEEASSAIPFAVVEPGAERLGVCDPQAALRRMGHLRALRARGAKNHDGHWDKAEVDEVMPKEGLFARPQEEPSCVTHMVTMSDGCEIAVDVILPPKSGKVPCVFHQTRYYRQWRLRKMLRPLETFPMDPINLAFKKAMISRGFAIVSMDVRGTGASFGQWTSPCQVKEREDSVEVIDWMERQPWYNGNVFCFGISYDAMAAMFTVSKKHSSVKGCASLFSYFDVWSDLGAPGGVLLHYFFDNWNQLLHALDSGRLIEAPQPLGASFVAGFKGVKGVSKGLVKKAVATHDTVDLAACLREMGHRDDTPPTLRGRKMDDCSPYTRAREMRESGVPLFLVAGWLDGSARASINAFCHAAAVGGSRLLIGPWTHGGVQNACLGPGQRSDFSSFHKVVKVGRSKLVAEVIRFFLDLASDSPCSPERQDKAITYFTMNAPRAIPSWRTAGSWPPEGLEDRTLYFGFGDGEPEGGLSQSPPRRASELEVQAGQEGDPLKINSRYHTMIFVGDLLNYKRLTRCGHPFVDSRPLDCHLEVTGTPYVDLWIVSSHPETDIIVYLQDYDPTTGSANYVSEGVFRARHRKLYPASSGEGHYKSSIPPDIPFFHTFDKADAELLEPGKPARMVFEIMPTSYCFQRGSCIRVAFSGSDERHYLHNTEESTRIKVLCGPEHKSSIHLPARALQ</sequence>
<protein>
    <recommendedName>
        <fullName evidence="2">Xaa-Pro dipeptidyl-peptidase C-terminal domain-containing protein</fullName>
    </recommendedName>
</protein>
<proteinExistence type="predicted"/>
<accession>A0A7S2T8Y1</accession>
<dbReference type="EMBL" id="HBHM01002228">
    <property type="protein sequence ID" value="CAD9722485.1"/>
    <property type="molecule type" value="Transcribed_RNA"/>
</dbReference>
<organism evidence="3">
    <name type="scientific">Chloropicon roscoffensis</name>
    <dbReference type="NCBI Taxonomy" id="1461544"/>
    <lineage>
        <taxon>Eukaryota</taxon>
        <taxon>Viridiplantae</taxon>
        <taxon>Chlorophyta</taxon>
        <taxon>Chloropicophyceae</taxon>
        <taxon>Chloropicales</taxon>
        <taxon>Chloropicaceae</taxon>
        <taxon>Chloropicon</taxon>
    </lineage>
</organism>
<keyword evidence="1" id="KW-0378">Hydrolase</keyword>
<evidence type="ECO:0000256" key="1">
    <source>
        <dbReference type="ARBA" id="ARBA00022801"/>
    </source>
</evidence>
<dbReference type="Gene3D" id="1.10.3020.10">
    <property type="entry name" value="alpha-amino acid ester hydrolase ( Helical cap domain)"/>
    <property type="match status" value="1"/>
</dbReference>
<evidence type="ECO:0000259" key="2">
    <source>
        <dbReference type="SMART" id="SM00939"/>
    </source>
</evidence>
<dbReference type="SUPFAM" id="SSF53474">
    <property type="entry name" value="alpha/beta-Hydrolases"/>
    <property type="match status" value="1"/>
</dbReference>
<feature type="domain" description="Xaa-Pro dipeptidyl-peptidase C-terminal" evidence="2">
    <location>
        <begin position="429"/>
        <end position="695"/>
    </location>
</feature>
<dbReference type="NCBIfam" id="TIGR00976">
    <property type="entry name" value="CocE_NonD"/>
    <property type="match status" value="1"/>
</dbReference>
<dbReference type="InterPro" id="IPR013736">
    <property type="entry name" value="Xaa-Pro_dipept_C"/>
</dbReference>
<dbReference type="GO" id="GO:0008239">
    <property type="term" value="F:dipeptidyl-peptidase activity"/>
    <property type="evidence" value="ECO:0007669"/>
    <property type="project" value="InterPro"/>
</dbReference>
<evidence type="ECO:0000313" key="3">
    <source>
        <dbReference type="EMBL" id="CAD9722485.1"/>
    </source>
</evidence>
<dbReference type="Pfam" id="PF08530">
    <property type="entry name" value="PepX_C"/>
    <property type="match status" value="1"/>
</dbReference>
<name>A0A7S2T8Y1_9CHLO</name>
<dbReference type="AlphaFoldDB" id="A0A7S2T8Y1"/>
<dbReference type="SUPFAM" id="SSF49785">
    <property type="entry name" value="Galactose-binding domain-like"/>
    <property type="match status" value="1"/>
</dbReference>
<dbReference type="InterPro" id="IPR029058">
    <property type="entry name" value="AB_hydrolase_fold"/>
</dbReference>
<dbReference type="InterPro" id="IPR005674">
    <property type="entry name" value="CocE/Ser_esterase"/>
</dbReference>
<dbReference type="Gene3D" id="2.60.120.260">
    <property type="entry name" value="Galactose-binding domain-like"/>
    <property type="match status" value="1"/>
</dbReference>
<reference evidence="3" key="1">
    <citation type="submission" date="2021-01" db="EMBL/GenBank/DDBJ databases">
        <authorList>
            <person name="Corre E."/>
            <person name="Pelletier E."/>
            <person name="Niang G."/>
            <person name="Scheremetjew M."/>
            <person name="Finn R."/>
            <person name="Kale V."/>
            <person name="Holt S."/>
            <person name="Cochrane G."/>
            <person name="Meng A."/>
            <person name="Brown T."/>
            <person name="Cohen L."/>
        </authorList>
    </citation>
    <scope>NUCLEOTIDE SEQUENCE</scope>
    <source>
        <strain evidence="3">RCC2335</strain>
    </source>
</reference>
<gene>
    <name evidence="3" type="ORF">CROS1312_LOCUS1753</name>
</gene>
<dbReference type="SMART" id="SM00939">
    <property type="entry name" value="PepX_C"/>
    <property type="match status" value="1"/>
</dbReference>